<sequence>MPADAAAPAASDRTTRPTLGHYWLAEAIRLREEHWGPLEDASAVRVARKAPTLSDRILTRAALLGRREGLDTLLARWRQSASLAFLVLTLLVLGAGAATAAGALGDGSRPVNVLWALGALLGLHGIMFLLWLVGMLLPLPKGATGLGRIWMWATRRVARGPDAALIPQALLNLLGRAGVLRWLFGAVSHLLWLAAMLAALATLLTILSTQSYRFVWATTLLDPQAFVQLTALLGWFPAALGFALPDPAFVAASDGTTALPAIAQTQWSIWLIGMVVCYGVLPRLLAAALCLGMCLRRAALLRIDPDLPGYAALRDRLEPPAQHTGIDRPADPLHSPRVTVRQSLPDLGQRPVLAALELPDDIAWPPALASANDAAHYDAGMLDDREQRNALLDALATTPAPRLLLACDVRQTPDRGTLALIAALSAHAGQTRVLLVSPATDEARELLQTRRRQWQERLDAAGLPEQALHQHTEAAIRWLETGHD</sequence>
<evidence type="ECO:0000313" key="3">
    <source>
        <dbReference type="Proteomes" id="UP000216913"/>
    </source>
</evidence>
<accession>A0A261U0I0</accession>
<proteinExistence type="predicted"/>
<keyword evidence="3" id="KW-1185">Reference proteome</keyword>
<feature type="transmembrane region" description="Helical" evidence="1">
    <location>
        <begin position="115"/>
        <end position="139"/>
    </location>
</feature>
<dbReference type="Pfam" id="PF11067">
    <property type="entry name" value="DUF2868"/>
    <property type="match status" value="1"/>
</dbReference>
<evidence type="ECO:0000313" key="2">
    <source>
        <dbReference type="EMBL" id="OZI55135.1"/>
    </source>
</evidence>
<dbReference type="OrthoDB" id="6210861at2"/>
<dbReference type="AlphaFoldDB" id="A0A261U0I0"/>
<dbReference type="RefSeq" id="WP_094798189.1">
    <property type="nucleotide sequence ID" value="NZ_NEVP01000001.1"/>
</dbReference>
<feature type="transmembrane region" description="Helical" evidence="1">
    <location>
        <begin position="269"/>
        <end position="295"/>
    </location>
</feature>
<dbReference type="Proteomes" id="UP000216913">
    <property type="component" value="Unassembled WGS sequence"/>
</dbReference>
<keyword evidence="1" id="KW-0472">Membrane</keyword>
<keyword evidence="1" id="KW-1133">Transmembrane helix</keyword>
<dbReference type="EMBL" id="NEVP01000001">
    <property type="protein sequence ID" value="OZI55135.1"/>
    <property type="molecule type" value="Genomic_DNA"/>
</dbReference>
<evidence type="ECO:0000256" key="1">
    <source>
        <dbReference type="SAM" id="Phobius"/>
    </source>
</evidence>
<comment type="caution">
    <text evidence="2">The sequence shown here is derived from an EMBL/GenBank/DDBJ whole genome shotgun (WGS) entry which is preliminary data.</text>
</comment>
<name>A0A261U0I0_9BORD</name>
<feature type="transmembrane region" description="Helical" evidence="1">
    <location>
        <begin position="190"/>
        <end position="207"/>
    </location>
</feature>
<feature type="transmembrane region" description="Helical" evidence="1">
    <location>
        <begin position="83"/>
        <end position="103"/>
    </location>
</feature>
<gene>
    <name evidence="2" type="ORF">CAL25_01585</name>
</gene>
<reference evidence="2 3" key="1">
    <citation type="submission" date="2017-05" db="EMBL/GenBank/DDBJ databases">
        <title>Complete and WGS of Bordetella genogroups.</title>
        <authorList>
            <person name="Spilker T."/>
            <person name="LiPuma J."/>
        </authorList>
    </citation>
    <scope>NUCLEOTIDE SEQUENCE [LARGE SCALE GENOMIC DNA]</scope>
    <source>
        <strain evidence="2 3">AU10456</strain>
    </source>
</reference>
<keyword evidence="1" id="KW-0812">Transmembrane</keyword>
<evidence type="ECO:0008006" key="4">
    <source>
        <dbReference type="Google" id="ProtNLM"/>
    </source>
</evidence>
<dbReference type="InterPro" id="IPR021296">
    <property type="entry name" value="DUF2868"/>
</dbReference>
<feature type="transmembrane region" description="Helical" evidence="1">
    <location>
        <begin position="214"/>
        <end position="236"/>
    </location>
</feature>
<organism evidence="2 3">
    <name type="scientific">Bordetella genomosp. 5</name>
    <dbReference type="NCBI Taxonomy" id="1395608"/>
    <lineage>
        <taxon>Bacteria</taxon>
        <taxon>Pseudomonadati</taxon>
        <taxon>Pseudomonadota</taxon>
        <taxon>Betaproteobacteria</taxon>
        <taxon>Burkholderiales</taxon>
        <taxon>Alcaligenaceae</taxon>
        <taxon>Bordetella</taxon>
    </lineage>
</organism>
<protein>
    <recommendedName>
        <fullName evidence="4">DUF2868 domain-containing protein</fullName>
    </recommendedName>
</protein>